<feature type="compositionally biased region" description="Polar residues" evidence="1">
    <location>
        <begin position="661"/>
        <end position="678"/>
    </location>
</feature>
<feature type="compositionally biased region" description="Polar residues" evidence="1">
    <location>
        <begin position="220"/>
        <end position="236"/>
    </location>
</feature>
<dbReference type="EMBL" id="JAKWBI020000979">
    <property type="protein sequence ID" value="KAJ2891820.1"/>
    <property type="molecule type" value="Genomic_DNA"/>
</dbReference>
<feature type="compositionally biased region" description="Polar residues" evidence="1">
    <location>
        <begin position="758"/>
        <end position="768"/>
    </location>
</feature>
<feature type="compositionally biased region" description="Polar residues" evidence="1">
    <location>
        <begin position="162"/>
        <end position="171"/>
    </location>
</feature>
<name>A0AAD5RG81_9PEZI</name>
<feature type="compositionally biased region" description="Low complexity" evidence="1">
    <location>
        <begin position="679"/>
        <end position="698"/>
    </location>
</feature>
<feature type="compositionally biased region" description="Low complexity" evidence="1">
    <location>
        <begin position="730"/>
        <end position="745"/>
    </location>
</feature>
<reference evidence="3" key="1">
    <citation type="submission" date="2022-07" db="EMBL/GenBank/DDBJ databases">
        <title>Draft genome sequence of Zalerion maritima ATCC 34329, a (micro)plastics degrading marine fungus.</title>
        <authorList>
            <person name="Paco A."/>
            <person name="Goncalves M.F.M."/>
            <person name="Rocha-Santos T.A.P."/>
            <person name="Alves A."/>
        </authorList>
    </citation>
    <scope>NUCLEOTIDE SEQUENCE</scope>
    <source>
        <strain evidence="3">ATCC 34329</strain>
    </source>
</reference>
<sequence>MGPKPNDRSGRPRFTAAKSPPTDGSGNSLNSTASTAVSPNFPLSLSAQPLSTTSSMTAAHSDLLIGMTTDHLWTTTSTVIHTMTTTTTPSLHALEGEDGDPSPSSWSGVVSNGGDGDNSGTSDGSVADGNTKSTKHSNDGATGTSTIPDDSHPPPGVYFSIIPTSSSNPTVGSGADDTMTAPTSIDTMLGALAPTSEPPIPSSLFASSQDGGALLDTSADDVSSSGTASLTPSHPTATELGLGSDSPSTGTPPSGPDSTSDVNDATSTVSKDLTPQISMISTSDTTTTTAATASSRRSSSTCTSSSPEAATSSSKADIGPPNANTEDGNGSGGNSGHSSNFQSLTFKIVLPVVLAVILILIVWALCTWRRPRQHKRNNAASQGVHSSPGTSLNLLNSHGDGAGGGGGGGVEDEGILSRRGNGGGGVFAWKSRKIKKPEREKTRQRFPPNADGWCGYNDLMEKLRRGPIQPAPVEKINRYRDLEAGAPSPPSAEGIGTAEVARGGGASSATENEACLASPFLDPEPDSLTMHKGSGMHTHHEISSSSTLTPTYPGGASVGTKVMMAGAADSGGGDRNSTRSSISRSSLLTHFEPSPVSPFPHSPTLSAQEHERLPTAPSVRSMRDIAPSPEPGPQHREPKKESNQQFGKLLALHLKNSPSISTIGSTNSSRSAKSVSDISTASGTGIASFGAAAGSSSSPQNQRTTSTAGGAQERHSSQSPSRAQSETGNRRNTTNSSTKSSTGRNIRWPFGIGGGPSGSTRSNRSGMTDESDHEPASPRRRDLTQEKYRETKFLSLIQENDHIYLGGDSASGGSVDGSDGRS</sequence>
<evidence type="ECO:0000256" key="2">
    <source>
        <dbReference type="SAM" id="Phobius"/>
    </source>
</evidence>
<keyword evidence="2" id="KW-0472">Membrane</keyword>
<feature type="compositionally biased region" description="Polar residues" evidence="1">
    <location>
        <begin position="717"/>
        <end position="726"/>
    </location>
</feature>
<feature type="region of interest" description="Disordered" evidence="1">
    <location>
        <begin position="483"/>
        <end position="555"/>
    </location>
</feature>
<dbReference type="AlphaFoldDB" id="A0AAD5RG81"/>
<feature type="compositionally biased region" description="Low complexity" evidence="1">
    <location>
        <begin position="101"/>
        <end position="110"/>
    </location>
</feature>
<feature type="transmembrane region" description="Helical" evidence="2">
    <location>
        <begin position="348"/>
        <end position="368"/>
    </location>
</feature>
<evidence type="ECO:0000313" key="3">
    <source>
        <dbReference type="EMBL" id="KAJ2891820.1"/>
    </source>
</evidence>
<keyword evidence="2" id="KW-1133">Transmembrane helix</keyword>
<feature type="compositionally biased region" description="Low complexity" evidence="1">
    <location>
        <begin position="806"/>
        <end position="822"/>
    </location>
</feature>
<feature type="compositionally biased region" description="Polar residues" evidence="1">
    <location>
        <begin position="22"/>
        <end position="35"/>
    </location>
</feature>
<feature type="region of interest" description="Disordered" evidence="1">
    <location>
        <begin position="1"/>
        <end position="35"/>
    </location>
</feature>
<feature type="compositionally biased region" description="Gly residues" evidence="1">
    <location>
        <begin position="400"/>
        <end position="409"/>
    </location>
</feature>
<feature type="compositionally biased region" description="Basic and acidic residues" evidence="1">
    <location>
        <begin position="773"/>
        <end position="787"/>
    </location>
</feature>
<evidence type="ECO:0000313" key="4">
    <source>
        <dbReference type="Proteomes" id="UP001201980"/>
    </source>
</evidence>
<gene>
    <name evidence="3" type="ORF">MKZ38_010679</name>
</gene>
<protein>
    <submittedName>
        <fullName evidence="3">Uncharacterized protein</fullName>
    </submittedName>
</protein>
<feature type="compositionally biased region" description="Basic and acidic residues" evidence="1">
    <location>
        <begin position="633"/>
        <end position="642"/>
    </location>
</feature>
<feature type="region of interest" description="Disordered" evidence="1">
    <location>
        <begin position="90"/>
        <end position="337"/>
    </location>
</feature>
<comment type="caution">
    <text evidence="3">The sequence shown here is derived from an EMBL/GenBank/DDBJ whole genome shotgun (WGS) entry which is preliminary data.</text>
</comment>
<feature type="region of interest" description="Disordered" evidence="1">
    <location>
        <begin position="589"/>
        <end position="644"/>
    </location>
</feature>
<keyword evidence="4" id="KW-1185">Reference proteome</keyword>
<proteinExistence type="predicted"/>
<dbReference type="Proteomes" id="UP001201980">
    <property type="component" value="Unassembled WGS sequence"/>
</dbReference>
<keyword evidence="2" id="KW-0812">Transmembrane</keyword>
<feature type="compositionally biased region" description="Polar residues" evidence="1">
    <location>
        <begin position="699"/>
        <end position="709"/>
    </location>
</feature>
<feature type="compositionally biased region" description="Basic and acidic residues" evidence="1">
    <location>
        <begin position="1"/>
        <end position="10"/>
    </location>
</feature>
<feature type="region of interest" description="Disordered" evidence="1">
    <location>
        <begin position="800"/>
        <end position="822"/>
    </location>
</feature>
<feature type="compositionally biased region" description="Low complexity" evidence="1">
    <location>
        <begin position="243"/>
        <end position="261"/>
    </location>
</feature>
<feature type="compositionally biased region" description="Polar residues" evidence="1">
    <location>
        <begin position="262"/>
        <end position="280"/>
    </location>
</feature>
<organism evidence="3 4">
    <name type="scientific">Zalerion maritima</name>
    <dbReference type="NCBI Taxonomy" id="339359"/>
    <lineage>
        <taxon>Eukaryota</taxon>
        <taxon>Fungi</taxon>
        <taxon>Dikarya</taxon>
        <taxon>Ascomycota</taxon>
        <taxon>Pezizomycotina</taxon>
        <taxon>Sordariomycetes</taxon>
        <taxon>Lulworthiomycetidae</taxon>
        <taxon>Lulworthiales</taxon>
        <taxon>Lulworthiaceae</taxon>
        <taxon>Zalerion</taxon>
    </lineage>
</organism>
<feature type="compositionally biased region" description="Polar residues" evidence="1">
    <location>
        <begin position="378"/>
        <end position="396"/>
    </location>
</feature>
<accession>A0AAD5RG81</accession>
<feature type="compositionally biased region" description="Low complexity" evidence="1">
    <location>
        <begin position="281"/>
        <end position="314"/>
    </location>
</feature>
<evidence type="ECO:0000256" key="1">
    <source>
        <dbReference type="SAM" id="MobiDB-lite"/>
    </source>
</evidence>
<feature type="compositionally biased region" description="Polar residues" evidence="1">
    <location>
        <begin position="139"/>
        <end position="148"/>
    </location>
</feature>
<feature type="region of interest" description="Disordered" evidence="1">
    <location>
        <begin position="661"/>
        <end position="787"/>
    </location>
</feature>
<feature type="region of interest" description="Disordered" evidence="1">
    <location>
        <begin position="377"/>
        <end position="421"/>
    </location>
</feature>